<dbReference type="EMBL" id="CAJVPT010011793">
    <property type="protein sequence ID" value="CAG8582101.1"/>
    <property type="molecule type" value="Genomic_DNA"/>
</dbReference>
<evidence type="ECO:0000313" key="1">
    <source>
        <dbReference type="EMBL" id="CAG8582101.1"/>
    </source>
</evidence>
<proteinExistence type="predicted"/>
<evidence type="ECO:0000313" key="2">
    <source>
        <dbReference type="Proteomes" id="UP000789525"/>
    </source>
</evidence>
<feature type="non-terminal residue" evidence="1">
    <location>
        <position position="1"/>
    </location>
</feature>
<dbReference type="Proteomes" id="UP000789525">
    <property type="component" value="Unassembled WGS sequence"/>
</dbReference>
<organism evidence="1 2">
    <name type="scientific">Acaulospora colombiana</name>
    <dbReference type="NCBI Taxonomy" id="27376"/>
    <lineage>
        <taxon>Eukaryota</taxon>
        <taxon>Fungi</taxon>
        <taxon>Fungi incertae sedis</taxon>
        <taxon>Mucoromycota</taxon>
        <taxon>Glomeromycotina</taxon>
        <taxon>Glomeromycetes</taxon>
        <taxon>Diversisporales</taxon>
        <taxon>Acaulosporaceae</taxon>
        <taxon>Acaulospora</taxon>
    </lineage>
</organism>
<protein>
    <submittedName>
        <fullName evidence="1">16658_t:CDS:1</fullName>
    </submittedName>
</protein>
<comment type="caution">
    <text evidence="1">The sequence shown here is derived from an EMBL/GenBank/DDBJ whole genome shotgun (WGS) entry which is preliminary data.</text>
</comment>
<accession>A0ACA9MF80</accession>
<reference evidence="1" key="1">
    <citation type="submission" date="2021-06" db="EMBL/GenBank/DDBJ databases">
        <authorList>
            <person name="Kallberg Y."/>
            <person name="Tangrot J."/>
            <person name="Rosling A."/>
        </authorList>
    </citation>
    <scope>NUCLEOTIDE SEQUENCE</scope>
    <source>
        <strain evidence="1">CL356</strain>
    </source>
</reference>
<sequence>MLPDDSRVQRRKRGASQAVRRGPEQLAIRIWYANASLTPSRILVLEGKESSWQLRPVKCGLQSRL</sequence>
<gene>
    <name evidence="1" type="ORF">ACOLOM_LOCUS6001</name>
</gene>
<keyword evidence="2" id="KW-1185">Reference proteome</keyword>
<name>A0ACA9MF80_9GLOM</name>